<dbReference type="PANTHER" id="PTHR13559">
    <property type="entry name" value="INTRACELLULAR TRAFFIC PROTEIN-RELATED"/>
    <property type="match status" value="1"/>
</dbReference>
<dbReference type="AlphaFoldDB" id="A0AAW2YWM0"/>
<gene>
    <name evidence="1" type="ORF">AKO1_011227</name>
</gene>
<evidence type="ECO:0000313" key="2">
    <source>
        <dbReference type="Proteomes" id="UP001431209"/>
    </source>
</evidence>
<accession>A0AAW2YWM0</accession>
<dbReference type="InterPro" id="IPR026069">
    <property type="entry name" value="Fuzzy"/>
</dbReference>
<keyword evidence="2" id="KW-1185">Reference proteome</keyword>
<dbReference type="EMBL" id="JAOPGA020000768">
    <property type="protein sequence ID" value="KAL0481510.1"/>
    <property type="molecule type" value="Genomic_DNA"/>
</dbReference>
<evidence type="ECO:0000313" key="1">
    <source>
        <dbReference type="EMBL" id="KAL0481510.1"/>
    </source>
</evidence>
<feature type="non-terminal residue" evidence="1">
    <location>
        <position position="343"/>
    </location>
</feature>
<dbReference type="PANTHER" id="PTHR13559:SF1">
    <property type="entry name" value="PROTEIN FUZZY HOMOLOG"/>
    <property type="match status" value="1"/>
</dbReference>
<dbReference type="GO" id="GO:1905515">
    <property type="term" value="P:non-motile cilium assembly"/>
    <property type="evidence" value="ECO:0007669"/>
    <property type="project" value="TreeGrafter"/>
</dbReference>
<sequence>MRLLLGDIKYESAHGDGANQLKRRLQYIGELIDGLLLSDDSEGDAVATRMQVYTCLPIQNTVLKSQQIGEKALKKTAQSKLHKYCAQWNTTHAALYVNHQLFVATDKYLEQSCAELCIMGHYLFLLAPATARDIPVNLRNQAVRLVTVKLDELTELCMICGPTPSPSDVIKAITADALEWEFIHRVRSQVYNQSALLKSIKFDEALYCFLYIDRGSNTSNEFDSENSFFTFEALNQPDYHEEIIPSSNKTLISSPPQSLQSVMVDFFTFTSVRVFESHRPLPFFNQDPTTQPTVNKKVQVDETYMTTRNFAMCAVRRQRKELYCIFDIAIPHCSITGLTKETL</sequence>
<proteinExistence type="predicted"/>
<dbReference type="Proteomes" id="UP001431209">
    <property type="component" value="Unassembled WGS sequence"/>
</dbReference>
<reference evidence="1 2" key="1">
    <citation type="submission" date="2024-03" db="EMBL/GenBank/DDBJ databases">
        <title>The Acrasis kona genome and developmental transcriptomes reveal deep origins of eukaryotic multicellular pathways.</title>
        <authorList>
            <person name="Sheikh S."/>
            <person name="Fu C.-J."/>
            <person name="Brown M.W."/>
            <person name="Baldauf S.L."/>
        </authorList>
    </citation>
    <scope>NUCLEOTIDE SEQUENCE [LARGE SCALE GENOMIC DNA]</scope>
    <source>
        <strain evidence="1 2">ATCC MYA-3509</strain>
    </source>
</reference>
<organism evidence="1 2">
    <name type="scientific">Acrasis kona</name>
    <dbReference type="NCBI Taxonomy" id="1008807"/>
    <lineage>
        <taxon>Eukaryota</taxon>
        <taxon>Discoba</taxon>
        <taxon>Heterolobosea</taxon>
        <taxon>Tetramitia</taxon>
        <taxon>Eutetramitia</taxon>
        <taxon>Acrasidae</taxon>
        <taxon>Acrasis</taxon>
    </lineage>
</organism>
<protein>
    <submittedName>
        <fullName evidence="1">Uncharacterized protein</fullName>
    </submittedName>
</protein>
<name>A0AAW2YWM0_9EUKA</name>
<comment type="caution">
    <text evidence="1">The sequence shown here is derived from an EMBL/GenBank/DDBJ whole genome shotgun (WGS) entry which is preliminary data.</text>
</comment>